<evidence type="ECO:0000256" key="1">
    <source>
        <dbReference type="SAM" id="MobiDB-lite"/>
    </source>
</evidence>
<dbReference type="SUPFAM" id="SSF56672">
    <property type="entry name" value="DNA/RNA polymerases"/>
    <property type="match status" value="1"/>
</dbReference>
<dbReference type="EMBL" id="BMAV01017135">
    <property type="protein sequence ID" value="GFY68587.1"/>
    <property type="molecule type" value="Genomic_DNA"/>
</dbReference>
<comment type="caution">
    <text evidence="2">The sequence shown here is derived from an EMBL/GenBank/DDBJ whole genome shotgun (WGS) entry which is preliminary data.</text>
</comment>
<dbReference type="Proteomes" id="UP000886998">
    <property type="component" value="Unassembled WGS sequence"/>
</dbReference>
<dbReference type="Gene3D" id="3.10.10.10">
    <property type="entry name" value="HIV Type 1 Reverse Transcriptase, subunit A, domain 1"/>
    <property type="match status" value="1"/>
</dbReference>
<gene>
    <name evidence="2" type="primary">g.6673</name>
    <name evidence="2" type="ORF">TNIN_355041</name>
</gene>
<keyword evidence="3" id="KW-1185">Reference proteome</keyword>
<dbReference type="InterPro" id="IPR043502">
    <property type="entry name" value="DNA/RNA_pol_sf"/>
</dbReference>
<sequence length="114" mass="12671">MHFWRFVIADVPLPIIGSDFLDHYGLLPDCKHKLLLDRITSLSALFATFLIPLSVHPIRTTPGTPVFCRPRRLAPERMKITKAEFEAMVLEGTARRGEGPSASPLHLVPKKSGG</sequence>
<feature type="region of interest" description="Disordered" evidence="1">
    <location>
        <begin position="92"/>
        <end position="114"/>
    </location>
</feature>
<proteinExistence type="predicted"/>
<dbReference type="OrthoDB" id="6428165at2759"/>
<organism evidence="2 3">
    <name type="scientific">Trichonephila inaurata madagascariensis</name>
    <dbReference type="NCBI Taxonomy" id="2747483"/>
    <lineage>
        <taxon>Eukaryota</taxon>
        <taxon>Metazoa</taxon>
        <taxon>Ecdysozoa</taxon>
        <taxon>Arthropoda</taxon>
        <taxon>Chelicerata</taxon>
        <taxon>Arachnida</taxon>
        <taxon>Araneae</taxon>
        <taxon>Araneomorphae</taxon>
        <taxon>Entelegynae</taxon>
        <taxon>Araneoidea</taxon>
        <taxon>Nephilidae</taxon>
        <taxon>Trichonephila</taxon>
        <taxon>Trichonephila inaurata</taxon>
    </lineage>
</organism>
<evidence type="ECO:0000313" key="2">
    <source>
        <dbReference type="EMBL" id="GFY68587.1"/>
    </source>
</evidence>
<evidence type="ECO:0000313" key="3">
    <source>
        <dbReference type="Proteomes" id="UP000886998"/>
    </source>
</evidence>
<protein>
    <submittedName>
        <fullName evidence="2">Uncharacterized protein</fullName>
    </submittedName>
</protein>
<name>A0A8X7CLN9_9ARAC</name>
<reference evidence="2" key="1">
    <citation type="submission" date="2020-08" db="EMBL/GenBank/DDBJ databases">
        <title>Multicomponent nature underlies the extraordinary mechanical properties of spider dragline silk.</title>
        <authorList>
            <person name="Kono N."/>
            <person name="Nakamura H."/>
            <person name="Mori M."/>
            <person name="Yoshida Y."/>
            <person name="Ohtoshi R."/>
            <person name="Malay A.D."/>
            <person name="Moran D.A.P."/>
            <person name="Tomita M."/>
            <person name="Numata K."/>
            <person name="Arakawa K."/>
        </authorList>
    </citation>
    <scope>NUCLEOTIDE SEQUENCE</scope>
</reference>
<dbReference type="GO" id="GO:0071897">
    <property type="term" value="P:DNA biosynthetic process"/>
    <property type="evidence" value="ECO:0007669"/>
    <property type="project" value="UniProtKB-ARBA"/>
</dbReference>
<dbReference type="AlphaFoldDB" id="A0A8X7CLN9"/>
<accession>A0A8X7CLN9</accession>